<keyword evidence="1" id="KW-1133">Transmembrane helix</keyword>
<feature type="transmembrane region" description="Helical" evidence="1">
    <location>
        <begin position="6"/>
        <end position="26"/>
    </location>
</feature>
<organism evidence="2 3">
    <name type="scientific">Sphingobacterium alkalisoli</name>
    <dbReference type="NCBI Taxonomy" id="1874115"/>
    <lineage>
        <taxon>Bacteria</taxon>
        <taxon>Pseudomonadati</taxon>
        <taxon>Bacteroidota</taxon>
        <taxon>Sphingobacteriia</taxon>
        <taxon>Sphingobacteriales</taxon>
        <taxon>Sphingobacteriaceae</taxon>
        <taxon>Sphingobacterium</taxon>
    </lineage>
</organism>
<evidence type="ECO:0000313" key="2">
    <source>
        <dbReference type="EMBL" id="TJY62593.1"/>
    </source>
</evidence>
<evidence type="ECO:0000256" key="1">
    <source>
        <dbReference type="SAM" id="Phobius"/>
    </source>
</evidence>
<keyword evidence="1" id="KW-0812">Transmembrane</keyword>
<reference evidence="2 3" key="1">
    <citation type="submission" date="2019-04" db="EMBL/GenBank/DDBJ databases">
        <title>Sphingobacterium olei sp. nov., isolated from oil-contaminated soil.</title>
        <authorList>
            <person name="Liu B."/>
        </authorList>
    </citation>
    <scope>NUCLEOTIDE SEQUENCE [LARGE SCALE GENOMIC DNA]</scope>
    <source>
        <strain evidence="2 3">Y3L14</strain>
    </source>
</reference>
<dbReference type="RefSeq" id="WP_136822379.1">
    <property type="nucleotide sequence ID" value="NZ_BMJX01000007.1"/>
</dbReference>
<keyword evidence="1" id="KW-0472">Membrane</keyword>
<dbReference type="EMBL" id="SUKA01000007">
    <property type="protein sequence ID" value="TJY62593.1"/>
    <property type="molecule type" value="Genomic_DNA"/>
</dbReference>
<keyword evidence="3" id="KW-1185">Reference proteome</keyword>
<dbReference type="OrthoDB" id="769570at2"/>
<comment type="caution">
    <text evidence="2">The sequence shown here is derived from an EMBL/GenBank/DDBJ whole genome shotgun (WGS) entry which is preliminary data.</text>
</comment>
<dbReference type="AlphaFoldDB" id="A0A4U0GUB9"/>
<name>A0A4U0GUB9_9SPHI</name>
<gene>
    <name evidence="2" type="ORF">FAZ19_19160</name>
</gene>
<proteinExistence type="predicted"/>
<accession>A0A4U0GUB9</accession>
<protein>
    <submittedName>
        <fullName evidence="2">Uncharacterized protein</fullName>
    </submittedName>
</protein>
<sequence length="177" mass="20968">MGFGFNLFFLFILLPLSGILLVIWLISKRSIFGKALGLIWIGVAAMGLLSVTIQWLFAQKVLSKNDYYGTYVIDRDYFKGRQADWQYNSFRFEIRNNDSIYFYVTDKDKIINTLKGTIQTVKPYESHRLIINMEQRGHHILATDPTTYRNAWNFFLVFNSKKFKNMYFKKGNWKKLE</sequence>
<dbReference type="Proteomes" id="UP000309872">
    <property type="component" value="Unassembled WGS sequence"/>
</dbReference>
<evidence type="ECO:0000313" key="3">
    <source>
        <dbReference type="Proteomes" id="UP000309872"/>
    </source>
</evidence>
<feature type="transmembrane region" description="Helical" evidence="1">
    <location>
        <begin position="38"/>
        <end position="57"/>
    </location>
</feature>